<dbReference type="Proteomes" id="UP000325105">
    <property type="component" value="Unassembled WGS sequence"/>
</dbReference>
<evidence type="ECO:0008006" key="4">
    <source>
        <dbReference type="Google" id="ProtNLM"/>
    </source>
</evidence>
<evidence type="ECO:0000313" key="2">
    <source>
        <dbReference type="EMBL" id="TYP91755.1"/>
    </source>
</evidence>
<protein>
    <recommendedName>
        <fullName evidence="4">Phospholipase D-like protein</fullName>
    </recommendedName>
</protein>
<feature type="transmembrane region" description="Helical" evidence="1">
    <location>
        <begin position="67"/>
        <end position="87"/>
    </location>
</feature>
<reference evidence="2 3" key="1">
    <citation type="submission" date="2019-07" db="EMBL/GenBank/DDBJ databases">
        <title>Genomic Encyclopedia of Archaeal and Bacterial Type Strains, Phase II (KMG-II): from individual species to whole genera.</title>
        <authorList>
            <person name="Goeker M."/>
        </authorList>
    </citation>
    <scope>NUCLEOTIDE SEQUENCE [LARGE SCALE GENOMIC DNA]</scope>
    <source>
        <strain evidence="2 3">DSM 18850</strain>
    </source>
</reference>
<keyword evidence="3" id="KW-1185">Reference proteome</keyword>
<comment type="caution">
    <text evidence="2">The sequence shown here is derived from an EMBL/GenBank/DDBJ whole genome shotgun (WGS) entry which is preliminary data.</text>
</comment>
<proteinExistence type="predicted"/>
<keyword evidence="1" id="KW-1133">Transmembrane helix</keyword>
<feature type="transmembrane region" description="Helical" evidence="1">
    <location>
        <begin position="12"/>
        <end position="29"/>
    </location>
</feature>
<keyword evidence="1" id="KW-0472">Membrane</keyword>
<gene>
    <name evidence="2" type="ORF">BC792_1181</name>
</gene>
<dbReference type="RefSeq" id="WP_148909414.1">
    <property type="nucleotide sequence ID" value="NZ_VNHX01000018.1"/>
</dbReference>
<evidence type="ECO:0000313" key="3">
    <source>
        <dbReference type="Proteomes" id="UP000325105"/>
    </source>
</evidence>
<feature type="transmembrane region" description="Helical" evidence="1">
    <location>
        <begin position="35"/>
        <end position="55"/>
    </location>
</feature>
<keyword evidence="1" id="KW-0812">Transmembrane</keyword>
<dbReference type="AlphaFoldDB" id="A0A5S5D7T6"/>
<evidence type="ECO:0000256" key="1">
    <source>
        <dbReference type="SAM" id="Phobius"/>
    </source>
</evidence>
<dbReference type="EMBL" id="VNHX01000018">
    <property type="protein sequence ID" value="TYP91755.1"/>
    <property type="molecule type" value="Genomic_DNA"/>
</dbReference>
<organism evidence="2 3">
    <name type="scientific">Sphingobacterium allocomposti</name>
    <dbReference type="NCBI Taxonomy" id="415956"/>
    <lineage>
        <taxon>Bacteria</taxon>
        <taxon>Pseudomonadati</taxon>
        <taxon>Bacteroidota</taxon>
        <taxon>Sphingobacteriia</taxon>
        <taxon>Sphingobacteriales</taxon>
        <taxon>Sphingobacteriaceae</taxon>
        <taxon>Sphingobacterium</taxon>
    </lineage>
</organism>
<accession>A0A5S5D7T6</accession>
<name>A0A5S5D7T6_9SPHI</name>
<sequence length="99" mass="11497">MQNFVQQTKQAFFFSLGFYMLAIVLKLLGFLYADILISIALLVSLLWVVLTLREIMLSVSLSTIERFMLIIFIIFGNILAGLVYFFFIRKRVLGSQDKY</sequence>
<dbReference type="OrthoDB" id="714196at2"/>